<dbReference type="CDD" id="cd05483">
    <property type="entry name" value="retropepsin_like_bacteria"/>
    <property type="match status" value="1"/>
</dbReference>
<feature type="transmembrane region" description="Helical" evidence="2">
    <location>
        <begin position="101"/>
        <end position="121"/>
    </location>
</feature>
<dbReference type="InterPro" id="IPR034122">
    <property type="entry name" value="Retropepsin-like_bacterial"/>
</dbReference>
<name>A0A0C2DBW9_9BACT</name>
<reference evidence="3 4" key="1">
    <citation type="submission" date="2014-12" db="EMBL/GenBank/DDBJ databases">
        <title>Genome assembly of Enhygromyxa salina DSM 15201.</title>
        <authorList>
            <person name="Sharma G."/>
            <person name="Subramanian S."/>
        </authorList>
    </citation>
    <scope>NUCLEOTIDE SEQUENCE [LARGE SCALE GENOMIC DNA]</scope>
    <source>
        <strain evidence="3 4">DSM 15201</strain>
    </source>
</reference>
<dbReference type="EMBL" id="JMCC02000007">
    <property type="protein sequence ID" value="KIG18950.1"/>
    <property type="molecule type" value="Genomic_DNA"/>
</dbReference>
<feature type="region of interest" description="Disordered" evidence="1">
    <location>
        <begin position="1"/>
        <end position="25"/>
    </location>
</feature>
<sequence length="416" mass="45279">MSVPNTPLGADPRSSPPTQRNASPDSTLDTVVAALGWVMLSLVSLAITVVALLTMFSLSRIANQGWHATWLWLLALVLTLGLPLALAAWKHHAQPKRIKVAMAWLPGVWNASALAIAILLVPDRVGTTLRSCEWVVQGQLGDTHSATRKLSAFGHEAADNIDPDGAKFPEPLLENTRVALDGHIIVPFTEQGAAIFLSLELEGPSGRTKQLDYLFDTGASYTTLTSATARELGIEIPDDAPSLEFNTASGLRESRMVHLPALILGDVRIPGLLVSVCDSCATERTGGLLGLNVMREFLVQMDYQSSRMRLLPRIHEGRPNRAYDIGPMLDLAVEGRPEIWLGRIRWVVTMTNNGPVAIEGAMPRVDFKDGPQLYGERVERIEPGEVGRSLLVGEVVEDGQDTGSVEFTLMLVEAYW</sequence>
<keyword evidence="2" id="KW-0812">Transmembrane</keyword>
<evidence type="ECO:0000256" key="2">
    <source>
        <dbReference type="SAM" id="Phobius"/>
    </source>
</evidence>
<feature type="compositionally biased region" description="Polar residues" evidence="1">
    <location>
        <begin position="16"/>
        <end position="25"/>
    </location>
</feature>
<evidence type="ECO:0008006" key="5">
    <source>
        <dbReference type="Google" id="ProtNLM"/>
    </source>
</evidence>
<dbReference type="Proteomes" id="UP000031599">
    <property type="component" value="Unassembled WGS sequence"/>
</dbReference>
<organism evidence="3 4">
    <name type="scientific">Enhygromyxa salina</name>
    <dbReference type="NCBI Taxonomy" id="215803"/>
    <lineage>
        <taxon>Bacteria</taxon>
        <taxon>Pseudomonadati</taxon>
        <taxon>Myxococcota</taxon>
        <taxon>Polyangia</taxon>
        <taxon>Nannocystales</taxon>
        <taxon>Nannocystaceae</taxon>
        <taxon>Enhygromyxa</taxon>
    </lineage>
</organism>
<comment type="caution">
    <text evidence="3">The sequence shown here is derived from an EMBL/GenBank/DDBJ whole genome shotgun (WGS) entry which is preliminary data.</text>
</comment>
<evidence type="ECO:0000256" key="1">
    <source>
        <dbReference type="SAM" id="MobiDB-lite"/>
    </source>
</evidence>
<evidence type="ECO:0000313" key="3">
    <source>
        <dbReference type="EMBL" id="KIG18950.1"/>
    </source>
</evidence>
<protein>
    <recommendedName>
        <fullName evidence="5">Peptidase A2 domain-containing protein</fullName>
    </recommendedName>
</protein>
<dbReference type="Gene3D" id="2.40.70.10">
    <property type="entry name" value="Acid Proteases"/>
    <property type="match status" value="1"/>
</dbReference>
<evidence type="ECO:0000313" key="4">
    <source>
        <dbReference type="Proteomes" id="UP000031599"/>
    </source>
</evidence>
<keyword evidence="2" id="KW-1133">Transmembrane helix</keyword>
<feature type="transmembrane region" description="Helical" evidence="2">
    <location>
        <begin position="34"/>
        <end position="58"/>
    </location>
</feature>
<gene>
    <name evidence="3" type="ORF">DB30_06561</name>
</gene>
<accession>A0A0C2DBW9</accession>
<dbReference type="InterPro" id="IPR021109">
    <property type="entry name" value="Peptidase_aspartic_dom_sf"/>
</dbReference>
<feature type="transmembrane region" description="Helical" evidence="2">
    <location>
        <begin position="70"/>
        <end position="89"/>
    </location>
</feature>
<dbReference type="AlphaFoldDB" id="A0A0C2DBW9"/>
<keyword evidence="2" id="KW-0472">Membrane</keyword>
<dbReference type="SUPFAM" id="SSF50630">
    <property type="entry name" value="Acid proteases"/>
    <property type="match status" value="1"/>
</dbReference>
<proteinExistence type="predicted"/>
<dbReference type="Pfam" id="PF13975">
    <property type="entry name" value="gag-asp_proteas"/>
    <property type="match status" value="1"/>
</dbReference>